<dbReference type="Gene3D" id="1.50.10.10">
    <property type="match status" value="1"/>
</dbReference>
<protein>
    <submittedName>
        <fullName evidence="3">Mannose-6-phosphate isomerase type 3</fullName>
    </submittedName>
</protein>
<dbReference type="PANTHER" id="PTHR15108">
    <property type="entry name" value="N-ACYLGLUCOSAMINE-2-EPIMERASE"/>
    <property type="match status" value="1"/>
</dbReference>
<dbReference type="GO" id="GO:0005975">
    <property type="term" value="P:carbohydrate metabolic process"/>
    <property type="evidence" value="ECO:0007669"/>
    <property type="project" value="InterPro"/>
</dbReference>
<evidence type="ECO:0000256" key="1">
    <source>
        <dbReference type="ARBA" id="ARBA00008558"/>
    </source>
</evidence>
<proteinExistence type="inferred from homology"/>
<name>A0A420WF78_9PROT</name>
<dbReference type="AlphaFoldDB" id="A0A420WF78"/>
<comment type="caution">
    <text evidence="3">The sequence shown here is derived from an EMBL/GenBank/DDBJ whole genome shotgun (WGS) entry which is preliminary data.</text>
</comment>
<dbReference type="InterPro" id="IPR010819">
    <property type="entry name" value="AGE/CE"/>
</dbReference>
<dbReference type="EMBL" id="RBII01000002">
    <property type="protein sequence ID" value="RKQ69644.1"/>
    <property type="molecule type" value="Genomic_DNA"/>
</dbReference>
<dbReference type="InParanoid" id="A0A420WF78"/>
<keyword evidence="2 3" id="KW-0413">Isomerase</keyword>
<sequence>MSLSEFITQSERFTSWCQGALKDWHRVAADPRGGFAEFRDITGAPNFDAVRRVRVQFRLAYVYALAGHLGWYDHAQMASDQAWDFATTSGFQSGALDLESGKGGCAHLIGGGGALVDPYRDSYAQAFVILAGAWRYRAFGDIQSLNITESTLAFLDSHLTSEYGGYEEGFPLRGGPRRQNPHMHLFEALLALFEATGDKKYKARIDALYGLFKAHFFDKNTGAIYEFFNSDFTKYKGGGPYEPGHMMEWAWLLSEYERLRAVNMSAEILKLKQAAMEMGYRPKVGFIIDSCVPQGKQTSERFRSWPQTELIKAHVSLALKGDMESLPIISKTIDRMFDTYFQTDVPSGWHDQLDHDGQIIQADMQSSTFYHIICAAAEVSRLQTHLT</sequence>
<comment type="similarity">
    <text evidence="1">Belongs to the N-acylglucosamine 2-epimerase family.</text>
</comment>
<dbReference type="OrthoDB" id="9806359at2"/>
<dbReference type="FunCoup" id="A0A420WF78">
    <property type="interactions" value="1"/>
</dbReference>
<dbReference type="RefSeq" id="WP_121102540.1">
    <property type="nucleotide sequence ID" value="NZ_RBII01000002.1"/>
</dbReference>
<accession>A0A420WF78</accession>
<gene>
    <name evidence="3" type="ORF">DES40_2448</name>
</gene>
<organism evidence="3 4">
    <name type="scientific">Litorimonas taeanensis</name>
    <dbReference type="NCBI Taxonomy" id="568099"/>
    <lineage>
        <taxon>Bacteria</taxon>
        <taxon>Pseudomonadati</taxon>
        <taxon>Pseudomonadota</taxon>
        <taxon>Alphaproteobacteria</taxon>
        <taxon>Maricaulales</taxon>
        <taxon>Robiginitomaculaceae</taxon>
    </lineage>
</organism>
<evidence type="ECO:0000313" key="3">
    <source>
        <dbReference type="EMBL" id="RKQ69644.1"/>
    </source>
</evidence>
<dbReference type="InterPro" id="IPR008928">
    <property type="entry name" value="6-hairpin_glycosidase_sf"/>
</dbReference>
<dbReference type="Pfam" id="PF07221">
    <property type="entry name" value="GlcNAc_2-epim"/>
    <property type="match status" value="1"/>
</dbReference>
<dbReference type="SUPFAM" id="SSF48208">
    <property type="entry name" value="Six-hairpin glycosidases"/>
    <property type="match status" value="1"/>
</dbReference>
<reference evidence="3 4" key="1">
    <citation type="submission" date="2018-10" db="EMBL/GenBank/DDBJ databases">
        <title>Genomic Encyclopedia of Type Strains, Phase IV (KMG-IV): sequencing the most valuable type-strain genomes for metagenomic binning, comparative biology and taxonomic classification.</title>
        <authorList>
            <person name="Goeker M."/>
        </authorList>
    </citation>
    <scope>NUCLEOTIDE SEQUENCE [LARGE SCALE GENOMIC DNA]</scope>
    <source>
        <strain evidence="3 4">DSM 22008</strain>
    </source>
</reference>
<dbReference type="Proteomes" id="UP000282211">
    <property type="component" value="Unassembled WGS sequence"/>
</dbReference>
<dbReference type="GO" id="GO:0016853">
    <property type="term" value="F:isomerase activity"/>
    <property type="evidence" value="ECO:0007669"/>
    <property type="project" value="UniProtKB-KW"/>
</dbReference>
<evidence type="ECO:0000313" key="4">
    <source>
        <dbReference type="Proteomes" id="UP000282211"/>
    </source>
</evidence>
<dbReference type="InterPro" id="IPR012341">
    <property type="entry name" value="6hp_glycosidase-like_sf"/>
</dbReference>
<evidence type="ECO:0000256" key="2">
    <source>
        <dbReference type="ARBA" id="ARBA00023235"/>
    </source>
</evidence>
<keyword evidence="4" id="KW-1185">Reference proteome</keyword>